<gene>
    <name evidence="3" type="ORF">HG542_30205</name>
</gene>
<dbReference type="InterPro" id="IPR018476">
    <property type="entry name" value="GlyceroP-diester-Pdiesterase_M"/>
</dbReference>
<dbReference type="Proteomes" id="UP000587462">
    <property type="component" value="Unassembled WGS sequence"/>
</dbReference>
<feature type="transmembrane region" description="Helical" evidence="1">
    <location>
        <begin position="215"/>
        <end position="235"/>
    </location>
</feature>
<proteinExistence type="predicted"/>
<reference evidence="3 4" key="1">
    <citation type="submission" date="2020-04" db="EMBL/GenBank/DDBJ databases">
        <title>Draft Genome Sequence of Streptomyces morookaense DSM 40503, an 8-azaguanine-producing strain.</title>
        <authorList>
            <person name="Qi J."/>
            <person name="Gao J.-M."/>
        </authorList>
    </citation>
    <scope>NUCLEOTIDE SEQUENCE [LARGE SCALE GENOMIC DNA]</scope>
    <source>
        <strain evidence="3 4">DSM 40503</strain>
    </source>
</reference>
<sequence length="306" mass="32268">MIPLRPLSLGELLEGAFATMRRYWRTLAGVSLAVAAGTQLVETAVTRPWLGKLQDLQSLQEQGETVSVQKLLNALAGTFGGLAVTGLIGLAGSIVATAMFTAVVSRAILGRPMTAREAWQEARPRLAGMAGLLVLVPLLITGVFLACLLPGLIIAVAGTESAGVPFMFLGILVGAVLAIILWTRYSLAAPALMLERQGVIDSMRRSAKLVRGSSGRIFGVMFVSGFVVFVFSSVVQIPGEVIRTILTQDTTSWSAMIITGIGAVIASMIALPFMAAVTALLYTDQRIRRESLDLELARAAGVGGND</sequence>
<accession>A0A7Y7BAD0</accession>
<dbReference type="AlphaFoldDB" id="A0A7Y7BAD0"/>
<evidence type="ECO:0000313" key="4">
    <source>
        <dbReference type="Proteomes" id="UP000587462"/>
    </source>
</evidence>
<feature type="transmembrane region" description="Helical" evidence="1">
    <location>
        <begin position="166"/>
        <end position="194"/>
    </location>
</feature>
<comment type="caution">
    <text evidence="3">The sequence shown here is derived from an EMBL/GenBank/DDBJ whole genome shotgun (WGS) entry which is preliminary data.</text>
</comment>
<evidence type="ECO:0000259" key="2">
    <source>
        <dbReference type="Pfam" id="PF10110"/>
    </source>
</evidence>
<keyword evidence="4" id="KW-1185">Reference proteome</keyword>
<feature type="transmembrane region" description="Helical" evidence="1">
    <location>
        <begin position="255"/>
        <end position="282"/>
    </location>
</feature>
<organism evidence="3 4">
    <name type="scientific">Streptomyces morookaense</name>
    <name type="common">Streptoverticillium morookaense</name>
    <dbReference type="NCBI Taxonomy" id="1970"/>
    <lineage>
        <taxon>Bacteria</taxon>
        <taxon>Bacillati</taxon>
        <taxon>Actinomycetota</taxon>
        <taxon>Actinomycetes</taxon>
        <taxon>Kitasatosporales</taxon>
        <taxon>Streptomycetaceae</taxon>
        <taxon>Streptomyces</taxon>
    </lineage>
</organism>
<keyword evidence="1" id="KW-0812">Transmembrane</keyword>
<dbReference type="EMBL" id="JABBXF010000098">
    <property type="protein sequence ID" value="NVK81889.1"/>
    <property type="molecule type" value="Genomic_DNA"/>
</dbReference>
<dbReference type="PANTHER" id="PTHR33133">
    <property type="entry name" value="OS08G0107100 PROTEIN-RELATED"/>
    <property type="match status" value="1"/>
</dbReference>
<evidence type="ECO:0000256" key="1">
    <source>
        <dbReference type="SAM" id="Phobius"/>
    </source>
</evidence>
<protein>
    <recommendedName>
        <fullName evidence="2">Glycerophosphoryl diester phosphodiesterase membrane domain-containing protein</fullName>
    </recommendedName>
</protein>
<dbReference type="Pfam" id="PF10110">
    <property type="entry name" value="GPDPase_memb"/>
    <property type="match status" value="1"/>
</dbReference>
<name>A0A7Y7BAD0_STRMO</name>
<keyword evidence="1" id="KW-0472">Membrane</keyword>
<feature type="transmembrane region" description="Helical" evidence="1">
    <location>
        <begin position="126"/>
        <end position="154"/>
    </location>
</feature>
<evidence type="ECO:0000313" key="3">
    <source>
        <dbReference type="EMBL" id="NVK81889.1"/>
    </source>
</evidence>
<dbReference type="PANTHER" id="PTHR33133:SF1">
    <property type="entry name" value="EXPRESSED PROTEIN-RELATED"/>
    <property type="match status" value="1"/>
</dbReference>
<feature type="domain" description="Glycerophosphoryl diester phosphodiesterase membrane" evidence="2">
    <location>
        <begin position="167"/>
        <end position="290"/>
    </location>
</feature>
<keyword evidence="1" id="KW-1133">Transmembrane helix</keyword>
<feature type="transmembrane region" description="Helical" evidence="1">
    <location>
        <begin position="79"/>
        <end position="105"/>
    </location>
</feature>